<dbReference type="InterPro" id="IPR002347">
    <property type="entry name" value="SDR_fam"/>
</dbReference>
<dbReference type="AlphaFoldDB" id="A0A061H830"/>
<comment type="similarity">
    <text evidence="1">Belongs to the short-chain dehydrogenases/reductases (SDR) family.</text>
</comment>
<dbReference type="EMBL" id="KE361643">
    <property type="protein sequence ID" value="EPQ26766.1"/>
    <property type="molecule type" value="Genomic_DNA"/>
</dbReference>
<reference evidence="5 6" key="1">
    <citation type="journal article" date="2013" name="Plant Cell">
        <title>The transition from a phytopathogenic smut ancestor to an anamorphic biocontrol agent deciphered by comparative whole-genome analysis.</title>
        <authorList>
            <person name="Lefebvre F."/>
            <person name="Joly D.L."/>
            <person name="Labbe C."/>
            <person name="Teichmann B."/>
            <person name="Linning R."/>
            <person name="Belzile F."/>
            <person name="Bakkeren G."/>
            <person name="Belanger R.R."/>
        </authorList>
    </citation>
    <scope>NUCLEOTIDE SEQUENCE [LARGE SCALE GENOMIC DNA]</scope>
    <source>
        <strain evidence="5 6">PF-1</strain>
    </source>
</reference>
<dbReference type="OrthoDB" id="3819888at2759"/>
<dbReference type="InterPro" id="IPR052178">
    <property type="entry name" value="Sec_Metab_Biosynth_SDR"/>
</dbReference>
<protein>
    <submittedName>
        <fullName evidence="5">Uncharacterized protein</fullName>
    </submittedName>
</protein>
<evidence type="ECO:0000313" key="6">
    <source>
        <dbReference type="Proteomes" id="UP000053664"/>
    </source>
</evidence>
<dbReference type="GeneID" id="19319831"/>
<dbReference type="KEGG" id="pfp:PFL1_05745"/>
<dbReference type="InterPro" id="IPR036291">
    <property type="entry name" value="NAD(P)-bd_dom_sf"/>
</dbReference>
<gene>
    <name evidence="5" type="ORF">PFL1_05745</name>
</gene>
<sequence length="323" mass="33713">MTSATAAPLAHLEAHSLFSVDGLVVVITGGSAGLGLYSAHTLAHNGATVYILGRDPNRLDDVVSAFPKLASGRTGAPRGRIEGVQADTTDKQSLADAVAAIRQKQPAGIDALICNAGIGGRFLQSYGTDSVSTDPSRFDDMLAELSSFSFQEAQRVLDVNILGTYFTALAFLPLLKKRADAYLDQAAGNRGAVAYSPQVILTSSNAAWAKTPILNPIYNISKTACSHLAKMLSTLLAETNIRVNTLEPGLYPSDLTSNEAKDPVTGHSTLSHTNGADIPAGRCGRPAEHGATVLYLVSRAALFANGATLRIDGGALNRIPGAD</sequence>
<dbReference type="Pfam" id="PF00106">
    <property type="entry name" value="adh_short"/>
    <property type="match status" value="1"/>
</dbReference>
<evidence type="ECO:0000256" key="2">
    <source>
        <dbReference type="ARBA" id="ARBA00022857"/>
    </source>
</evidence>
<dbReference type="PANTHER" id="PTHR43618:SF4">
    <property type="entry name" value="SHORT CHAIN DEHYDROGENASE_REDUCTASE FAMILY (AFU_ORTHOLOGUE AFUA_7G04540)"/>
    <property type="match status" value="1"/>
</dbReference>
<dbReference type="PANTHER" id="PTHR43618">
    <property type="entry name" value="7-ALPHA-HYDROXYSTEROID DEHYDROGENASE"/>
    <property type="match status" value="1"/>
</dbReference>
<dbReference type="SUPFAM" id="SSF51735">
    <property type="entry name" value="NAD(P)-binding Rossmann-fold domains"/>
    <property type="match status" value="1"/>
</dbReference>
<evidence type="ECO:0000256" key="4">
    <source>
        <dbReference type="SAM" id="MobiDB-lite"/>
    </source>
</evidence>
<keyword evidence="3" id="KW-0560">Oxidoreductase</keyword>
<accession>A0A061H830</accession>
<evidence type="ECO:0000256" key="3">
    <source>
        <dbReference type="ARBA" id="ARBA00023002"/>
    </source>
</evidence>
<dbReference type="GO" id="GO:0016491">
    <property type="term" value="F:oxidoreductase activity"/>
    <property type="evidence" value="ECO:0007669"/>
    <property type="project" value="UniProtKB-KW"/>
</dbReference>
<evidence type="ECO:0000256" key="1">
    <source>
        <dbReference type="ARBA" id="ARBA00006484"/>
    </source>
</evidence>
<dbReference type="eggNOG" id="KOG0725">
    <property type="taxonomic scope" value="Eukaryota"/>
</dbReference>
<keyword evidence="2" id="KW-0521">NADP</keyword>
<dbReference type="PRINTS" id="PR00081">
    <property type="entry name" value="GDHRDH"/>
</dbReference>
<feature type="region of interest" description="Disordered" evidence="4">
    <location>
        <begin position="261"/>
        <end position="282"/>
    </location>
</feature>
<dbReference type="RefSeq" id="XP_007881471.1">
    <property type="nucleotide sequence ID" value="XM_007883280.1"/>
</dbReference>
<dbReference type="HOGENOM" id="CLU_010194_12_0_1"/>
<dbReference type="CDD" id="cd05233">
    <property type="entry name" value="SDR_c"/>
    <property type="match status" value="1"/>
</dbReference>
<proteinExistence type="inferred from homology"/>
<organism evidence="5 6">
    <name type="scientific">Pseudozyma flocculosa PF-1</name>
    <dbReference type="NCBI Taxonomy" id="1277687"/>
    <lineage>
        <taxon>Eukaryota</taxon>
        <taxon>Fungi</taxon>
        <taxon>Dikarya</taxon>
        <taxon>Basidiomycota</taxon>
        <taxon>Ustilaginomycotina</taxon>
        <taxon>Ustilaginomycetes</taxon>
        <taxon>Ustilaginales</taxon>
        <taxon>Ustilaginaceae</taxon>
        <taxon>Pseudozyma</taxon>
    </lineage>
</organism>
<dbReference type="Gene3D" id="3.40.50.720">
    <property type="entry name" value="NAD(P)-binding Rossmann-like Domain"/>
    <property type="match status" value="1"/>
</dbReference>
<name>A0A061H830_9BASI</name>
<dbReference type="Proteomes" id="UP000053664">
    <property type="component" value="Unassembled WGS sequence"/>
</dbReference>
<evidence type="ECO:0000313" key="5">
    <source>
        <dbReference type="EMBL" id="EPQ26766.1"/>
    </source>
</evidence>